<dbReference type="AlphaFoldDB" id="A0A0R2CHQ2"/>
<feature type="transmembrane region" description="Helical" evidence="8">
    <location>
        <begin position="68"/>
        <end position="90"/>
    </location>
</feature>
<keyword evidence="3" id="KW-0813">Transport</keyword>
<name>A0A0R2CHQ2_9LACO</name>
<dbReference type="Proteomes" id="UP000051586">
    <property type="component" value="Unassembled WGS sequence"/>
</dbReference>
<feature type="transmembrane region" description="Helical" evidence="8">
    <location>
        <begin position="256"/>
        <end position="275"/>
    </location>
</feature>
<dbReference type="Pfam" id="PF03547">
    <property type="entry name" value="Mem_trans"/>
    <property type="match status" value="1"/>
</dbReference>
<feature type="transmembrane region" description="Helical" evidence="8">
    <location>
        <begin position="12"/>
        <end position="30"/>
    </location>
</feature>
<dbReference type="GO" id="GO:0005886">
    <property type="term" value="C:plasma membrane"/>
    <property type="evidence" value="ECO:0007669"/>
    <property type="project" value="UniProtKB-SubCell"/>
</dbReference>
<keyword evidence="7 8" id="KW-0472">Membrane</keyword>
<dbReference type="STRING" id="1423745.GCA_001311215_00881"/>
<feature type="transmembrane region" description="Helical" evidence="8">
    <location>
        <begin position="42"/>
        <end position="62"/>
    </location>
</feature>
<dbReference type="Gene3D" id="1.20.1530.20">
    <property type="match status" value="1"/>
</dbReference>
<keyword evidence="6 8" id="KW-1133">Transmembrane helix</keyword>
<comment type="caution">
    <text evidence="9">The sequence shown here is derived from an EMBL/GenBank/DDBJ whole genome shotgun (WGS) entry which is preliminary data.</text>
</comment>
<dbReference type="GO" id="GO:0055085">
    <property type="term" value="P:transmembrane transport"/>
    <property type="evidence" value="ECO:0007669"/>
    <property type="project" value="InterPro"/>
</dbReference>
<evidence type="ECO:0000256" key="5">
    <source>
        <dbReference type="ARBA" id="ARBA00022692"/>
    </source>
</evidence>
<comment type="subcellular location">
    <subcellularLocation>
        <location evidence="1">Cell membrane</location>
        <topology evidence="1">Multi-pass membrane protein</topology>
    </subcellularLocation>
</comment>
<sequence length="312" mass="33927">MLVNITQLANQIIILFGLMFVGFLIGRLNLMKPQTSRDLTSILIEIVSPCLIIVAFQAPYSASRLRQFFLAFVAVIILYGAEMIISHALFCKVGNANLRLIAQYGSIFSNAGFMGIPLIQALFGPVGVFYAVVALAAFNLFNWTYGVAMFQPADHLHPGIDWRQVCLNPNNLAILLGLVFFFLQIKITGSLGSVLGYVSSLNTPLAMLVIGNSLAHVKLHRTLFNWSLGLSLLLRNLLYPLLALGLFRLVGLSGTALNTSVVMAACPVAGLVVLFSLQARHDPAPAIALMSCSTILCLVTIPLVFFINNFII</sequence>
<evidence type="ECO:0000256" key="4">
    <source>
        <dbReference type="ARBA" id="ARBA00022475"/>
    </source>
</evidence>
<feature type="transmembrane region" description="Helical" evidence="8">
    <location>
        <begin position="102"/>
        <end position="123"/>
    </location>
</feature>
<evidence type="ECO:0000256" key="6">
    <source>
        <dbReference type="ARBA" id="ARBA00022989"/>
    </source>
</evidence>
<dbReference type="InterPro" id="IPR038770">
    <property type="entry name" value="Na+/solute_symporter_sf"/>
</dbReference>
<proteinExistence type="inferred from homology"/>
<evidence type="ECO:0000313" key="9">
    <source>
        <dbReference type="EMBL" id="KRM91199.1"/>
    </source>
</evidence>
<protein>
    <submittedName>
        <fullName evidence="9">Putative malate transport protein (Putative)</fullName>
    </submittedName>
</protein>
<dbReference type="PANTHER" id="PTHR36838">
    <property type="entry name" value="AUXIN EFFLUX CARRIER FAMILY PROTEIN"/>
    <property type="match status" value="1"/>
</dbReference>
<evidence type="ECO:0000256" key="2">
    <source>
        <dbReference type="ARBA" id="ARBA00010145"/>
    </source>
</evidence>
<feature type="transmembrane region" description="Helical" evidence="8">
    <location>
        <begin position="171"/>
        <end position="188"/>
    </location>
</feature>
<dbReference type="PATRIC" id="fig|1423745.4.peg.1193"/>
<feature type="transmembrane region" description="Helical" evidence="8">
    <location>
        <begin position="287"/>
        <end position="307"/>
    </location>
</feature>
<evidence type="ECO:0000313" key="10">
    <source>
        <dbReference type="Proteomes" id="UP000051586"/>
    </source>
</evidence>
<evidence type="ECO:0000256" key="8">
    <source>
        <dbReference type="SAM" id="Phobius"/>
    </source>
</evidence>
<dbReference type="InterPro" id="IPR004776">
    <property type="entry name" value="Mem_transp_PIN-like"/>
</dbReference>
<evidence type="ECO:0000256" key="3">
    <source>
        <dbReference type="ARBA" id="ARBA00022448"/>
    </source>
</evidence>
<organism evidence="9 10">
    <name type="scientific">Fructilactobacillus florum DSM 22689 = JCM 16035</name>
    <dbReference type="NCBI Taxonomy" id="1423745"/>
    <lineage>
        <taxon>Bacteria</taxon>
        <taxon>Bacillati</taxon>
        <taxon>Bacillota</taxon>
        <taxon>Bacilli</taxon>
        <taxon>Lactobacillales</taxon>
        <taxon>Lactobacillaceae</taxon>
        <taxon>Fructilactobacillus</taxon>
    </lineage>
</organism>
<accession>A0A0R2CHQ2</accession>
<keyword evidence="4" id="KW-1003">Cell membrane</keyword>
<dbReference type="EMBL" id="AYZI01000007">
    <property type="protein sequence ID" value="KRM91199.1"/>
    <property type="molecule type" value="Genomic_DNA"/>
</dbReference>
<dbReference type="PANTHER" id="PTHR36838:SF1">
    <property type="entry name" value="SLR1864 PROTEIN"/>
    <property type="match status" value="1"/>
</dbReference>
<gene>
    <name evidence="9" type="ORF">FC87_GL001128</name>
</gene>
<evidence type="ECO:0000256" key="7">
    <source>
        <dbReference type="ARBA" id="ARBA00023136"/>
    </source>
</evidence>
<evidence type="ECO:0000256" key="1">
    <source>
        <dbReference type="ARBA" id="ARBA00004651"/>
    </source>
</evidence>
<comment type="similarity">
    <text evidence="2">Belongs to the auxin efflux carrier (TC 2.A.69) family.</text>
</comment>
<keyword evidence="5 8" id="KW-0812">Transmembrane</keyword>
<feature type="transmembrane region" description="Helical" evidence="8">
    <location>
        <begin position="129"/>
        <end position="150"/>
    </location>
</feature>
<feature type="transmembrane region" description="Helical" evidence="8">
    <location>
        <begin position="194"/>
        <end position="215"/>
    </location>
</feature>
<feature type="transmembrane region" description="Helical" evidence="8">
    <location>
        <begin position="227"/>
        <end position="250"/>
    </location>
</feature>
<reference evidence="9 10" key="1">
    <citation type="journal article" date="2015" name="Genome Announc.">
        <title>Expanding the biotechnology potential of lactobacilli through comparative genomics of 213 strains and associated genera.</title>
        <authorList>
            <person name="Sun Z."/>
            <person name="Harris H.M."/>
            <person name="McCann A."/>
            <person name="Guo C."/>
            <person name="Argimon S."/>
            <person name="Zhang W."/>
            <person name="Yang X."/>
            <person name="Jeffery I.B."/>
            <person name="Cooney J.C."/>
            <person name="Kagawa T.F."/>
            <person name="Liu W."/>
            <person name="Song Y."/>
            <person name="Salvetti E."/>
            <person name="Wrobel A."/>
            <person name="Rasinkangas P."/>
            <person name="Parkhill J."/>
            <person name="Rea M.C."/>
            <person name="O'Sullivan O."/>
            <person name="Ritari J."/>
            <person name="Douillard F.P."/>
            <person name="Paul Ross R."/>
            <person name="Yang R."/>
            <person name="Briner A.E."/>
            <person name="Felis G.E."/>
            <person name="de Vos W.M."/>
            <person name="Barrangou R."/>
            <person name="Klaenhammer T.R."/>
            <person name="Caufield P.W."/>
            <person name="Cui Y."/>
            <person name="Zhang H."/>
            <person name="O'Toole P.W."/>
        </authorList>
    </citation>
    <scope>NUCLEOTIDE SEQUENCE [LARGE SCALE GENOMIC DNA]</scope>
    <source>
        <strain evidence="9 10">DSM 22689</strain>
    </source>
</reference>